<evidence type="ECO:0000256" key="2">
    <source>
        <dbReference type="SAM" id="SignalP"/>
    </source>
</evidence>
<name>Q9XX20_CAEEL</name>
<dbReference type="OMA" id="WHRKEVE"/>
<feature type="compositionally biased region" description="Basic and acidic residues" evidence="1">
    <location>
        <begin position="91"/>
        <end position="104"/>
    </location>
</feature>
<evidence type="ECO:0000256" key="1">
    <source>
        <dbReference type="SAM" id="MobiDB-lite"/>
    </source>
</evidence>
<dbReference type="InParanoid" id="Q9XX20"/>
<dbReference type="UCSC" id="Y39A1A.24">
    <property type="organism name" value="c. elegans"/>
</dbReference>
<dbReference type="PIR" id="T26731">
    <property type="entry name" value="T26731"/>
</dbReference>
<feature type="compositionally biased region" description="Basic residues" evidence="1">
    <location>
        <begin position="105"/>
        <end position="114"/>
    </location>
</feature>
<evidence type="ECO:0007829" key="6">
    <source>
        <dbReference type="PeptideAtlas" id="Q9XX20"/>
    </source>
</evidence>
<dbReference type="STRING" id="6239.Y39A1A.24.1"/>
<keyword evidence="2" id="KW-0732">Signal</keyword>
<sequence>MLLELALLGLVAYLLLTWHRKEVEKGGEGLGAAGPILEEMEALVLKIASIFKKQAAGNTVSASKRGSTQSPVIRTAEASTQRASPAIAQVEKFESVRQPREPRSRSKHHAKHRSKMDSALKAASQN</sequence>
<evidence type="ECO:0000313" key="5">
    <source>
        <dbReference type="WormBase" id="Y39A1A.24"/>
    </source>
</evidence>
<organism evidence="3 4">
    <name type="scientific">Caenorhabditis elegans</name>
    <dbReference type="NCBI Taxonomy" id="6239"/>
    <lineage>
        <taxon>Eukaryota</taxon>
        <taxon>Metazoa</taxon>
        <taxon>Ecdysozoa</taxon>
        <taxon>Nematoda</taxon>
        <taxon>Chromadorea</taxon>
        <taxon>Rhabditida</taxon>
        <taxon>Rhabditina</taxon>
        <taxon>Rhabditomorpha</taxon>
        <taxon>Rhabditoidea</taxon>
        <taxon>Rhabditidae</taxon>
        <taxon>Peloderinae</taxon>
        <taxon>Caenorhabditis</taxon>
    </lineage>
</organism>
<dbReference type="Proteomes" id="UP000001940">
    <property type="component" value="Chromosome III"/>
</dbReference>
<keyword evidence="4" id="KW-1185">Reference proteome</keyword>
<gene>
    <name evidence="3" type="ORF">CELE_Y39A1A.24</name>
    <name evidence="3 5" type="ORF">Y39A1A.24</name>
</gene>
<feature type="signal peptide" evidence="2">
    <location>
        <begin position="1"/>
        <end position="19"/>
    </location>
</feature>
<dbReference type="AlphaFoldDB" id="Q9XX20"/>
<evidence type="ECO:0000313" key="4">
    <source>
        <dbReference type="Proteomes" id="UP000001940"/>
    </source>
</evidence>
<keyword evidence="6" id="KW-1267">Proteomics identification</keyword>
<evidence type="ECO:0000313" key="3">
    <source>
        <dbReference type="EMBL" id="CAA21020.1"/>
    </source>
</evidence>
<dbReference type="FunCoup" id="Q9XX20">
    <property type="interactions" value="807"/>
</dbReference>
<dbReference type="PaxDb" id="6239-Y39A1A.24"/>
<proteinExistence type="evidence at protein level"/>
<dbReference type="AGR" id="WB:WBGene00012660"/>
<accession>Q9XX20</accession>
<dbReference type="OrthoDB" id="5811956at2759"/>
<dbReference type="EMBL" id="BX284603">
    <property type="protein sequence ID" value="CAA21020.1"/>
    <property type="molecule type" value="Genomic_DNA"/>
</dbReference>
<dbReference type="eggNOG" id="KOG2319">
    <property type="taxonomic scope" value="Eukaryota"/>
</dbReference>
<protein>
    <submittedName>
        <fullName evidence="3">Secreted protein</fullName>
    </submittedName>
</protein>
<reference evidence="3 4" key="1">
    <citation type="journal article" date="1998" name="Science">
        <title>Genome sequence of the nematode C. elegans: a platform for investigating biology.</title>
        <authorList>
            <consortium name="The C. elegans sequencing consortium"/>
            <person name="Sulson J.E."/>
            <person name="Waterston R."/>
        </authorList>
    </citation>
    <scope>NUCLEOTIDE SEQUENCE [LARGE SCALE GENOMIC DNA]</scope>
    <source>
        <strain evidence="3 4">Bristol N2</strain>
    </source>
</reference>
<feature type="region of interest" description="Disordered" evidence="1">
    <location>
        <begin position="57"/>
        <end position="126"/>
    </location>
</feature>
<dbReference type="Bgee" id="WBGene00012660">
    <property type="expression patterns" value="Expressed in adult organism and 4 other cell types or tissues"/>
</dbReference>
<dbReference type="PeptideAtlas" id="Q9XX20"/>
<dbReference type="HOGENOM" id="CLU_2017203_0_0_1"/>
<feature type="chain" id="PRO_5004336824" evidence="2">
    <location>
        <begin position="20"/>
        <end position="126"/>
    </location>
</feature>
<feature type="compositionally biased region" description="Polar residues" evidence="1">
    <location>
        <begin position="57"/>
        <end position="83"/>
    </location>
</feature>
<dbReference type="WormBase" id="Y39A1A.24">
    <property type="protein sequence ID" value="CE19124"/>
    <property type="gene ID" value="WBGene00012660"/>
</dbReference>